<dbReference type="InterPro" id="IPR036465">
    <property type="entry name" value="vWFA_dom_sf"/>
</dbReference>
<dbReference type="CDD" id="cd00198">
    <property type="entry name" value="vWFA"/>
    <property type="match status" value="1"/>
</dbReference>
<dbReference type="PhylomeDB" id="A7RIU2"/>
<dbReference type="InterPro" id="IPR002035">
    <property type="entry name" value="VWF_A"/>
</dbReference>
<evidence type="ECO:0000313" key="4">
    <source>
        <dbReference type="Proteomes" id="UP000001593"/>
    </source>
</evidence>
<reference evidence="3 4" key="1">
    <citation type="journal article" date="2007" name="Science">
        <title>Sea anemone genome reveals ancestral eumetazoan gene repertoire and genomic organization.</title>
        <authorList>
            <person name="Putnam N.H."/>
            <person name="Srivastava M."/>
            <person name="Hellsten U."/>
            <person name="Dirks B."/>
            <person name="Chapman J."/>
            <person name="Salamov A."/>
            <person name="Terry A."/>
            <person name="Shapiro H."/>
            <person name="Lindquist E."/>
            <person name="Kapitonov V.V."/>
            <person name="Jurka J."/>
            <person name="Genikhovich G."/>
            <person name="Grigoriev I.V."/>
            <person name="Lucas S.M."/>
            <person name="Steele R.E."/>
            <person name="Finnerty J.R."/>
            <person name="Technau U."/>
            <person name="Martindale M.Q."/>
            <person name="Rokhsar D.S."/>
        </authorList>
    </citation>
    <scope>NUCLEOTIDE SEQUENCE [LARGE SCALE GENOMIC DNA]</scope>
    <source>
        <strain evidence="4">CH2 X CH6</strain>
    </source>
</reference>
<evidence type="ECO:0000313" key="3">
    <source>
        <dbReference type="EMBL" id="EDO48458.1"/>
    </source>
</evidence>
<dbReference type="AlphaFoldDB" id="A7RIU2"/>
<dbReference type="InParanoid" id="A7RIU2"/>
<dbReference type="SMART" id="SM00327">
    <property type="entry name" value="VWA"/>
    <property type="match status" value="1"/>
</dbReference>
<protein>
    <recommendedName>
        <fullName evidence="2">VWFA domain-containing protein</fullName>
    </recommendedName>
</protein>
<feature type="signal peptide" evidence="1">
    <location>
        <begin position="1"/>
        <end position="20"/>
    </location>
</feature>
<dbReference type="SUPFAM" id="SSF53300">
    <property type="entry name" value="vWA-like"/>
    <property type="match status" value="1"/>
</dbReference>
<dbReference type="EMBL" id="DS469513">
    <property type="protein sequence ID" value="EDO48458.1"/>
    <property type="molecule type" value="Genomic_DNA"/>
</dbReference>
<accession>A7RIU2</accession>
<keyword evidence="1" id="KW-0732">Signal</keyword>
<dbReference type="PANTHER" id="PTHR24020:SF20">
    <property type="entry name" value="PH DOMAIN-CONTAINING PROTEIN"/>
    <property type="match status" value="1"/>
</dbReference>
<organism evidence="3 4">
    <name type="scientific">Nematostella vectensis</name>
    <name type="common">Starlet sea anemone</name>
    <dbReference type="NCBI Taxonomy" id="45351"/>
    <lineage>
        <taxon>Eukaryota</taxon>
        <taxon>Metazoa</taxon>
        <taxon>Cnidaria</taxon>
        <taxon>Anthozoa</taxon>
        <taxon>Hexacorallia</taxon>
        <taxon>Actiniaria</taxon>
        <taxon>Edwardsiidae</taxon>
        <taxon>Nematostella</taxon>
    </lineage>
</organism>
<feature type="domain" description="VWFA" evidence="2">
    <location>
        <begin position="99"/>
        <end position="270"/>
    </location>
</feature>
<proteinExistence type="predicted"/>
<dbReference type="PROSITE" id="PS50234">
    <property type="entry name" value="VWFA"/>
    <property type="match status" value="1"/>
</dbReference>
<keyword evidence="4" id="KW-1185">Reference proteome</keyword>
<dbReference type="Gene3D" id="3.40.50.410">
    <property type="entry name" value="von Willebrand factor, type A domain"/>
    <property type="match status" value="1"/>
</dbReference>
<dbReference type="PRINTS" id="PR00453">
    <property type="entry name" value="VWFADOMAIN"/>
</dbReference>
<gene>
    <name evidence="3" type="ORF">NEMVEDRAFT_v1g197755</name>
</gene>
<dbReference type="HOGENOM" id="CLU_078624_0_0_1"/>
<feature type="chain" id="PRO_5002713525" description="VWFA domain-containing protein" evidence="1">
    <location>
        <begin position="21"/>
        <end position="308"/>
    </location>
</feature>
<evidence type="ECO:0000259" key="2">
    <source>
        <dbReference type="PROSITE" id="PS50234"/>
    </source>
</evidence>
<dbReference type="OMA" id="LEYIWER"/>
<dbReference type="Proteomes" id="UP000001593">
    <property type="component" value="Unassembled WGS sequence"/>
</dbReference>
<dbReference type="Pfam" id="PF00092">
    <property type="entry name" value="VWA"/>
    <property type="match status" value="1"/>
</dbReference>
<dbReference type="eggNOG" id="ENOG502T1F6">
    <property type="taxonomic scope" value="Eukaryota"/>
</dbReference>
<dbReference type="PANTHER" id="PTHR24020">
    <property type="entry name" value="COLLAGEN ALPHA"/>
    <property type="match status" value="1"/>
</dbReference>
<name>A7RIU2_NEMVE</name>
<evidence type="ECO:0000256" key="1">
    <source>
        <dbReference type="SAM" id="SignalP"/>
    </source>
</evidence>
<sequence length="308" mass="35741">MAWSWSLVALVLAMVSPSLEYIWERKDSFERNYYDRISQEWRFAKDKWNGDDPGYQKIPPRIETARKFMENFLDRDIKELDDGAKNIRRRSVGDNIFYDVVFVLDSSASVGVKDYKNGILALQTLITRAKEDTRYAGITFSTEANITFYFTDPLDAMKGLGGITYAPGMTNTQAALDICRTQLWLNKKSGFRRLSFKRILIVTDGQSNINMERTLYNAFQLKNMGIEIFVVAVGKYLRGIAEIVGLASSTDAHLYRVRNLRGLLEVVHLIPPWRLIHQQQRTWLANMFENVEDEFKYFSHAKQRHNTH</sequence>
<dbReference type="InterPro" id="IPR050525">
    <property type="entry name" value="ECM_Assembly_Org"/>
</dbReference>